<protein>
    <submittedName>
        <fullName evidence="1">Uncharacterized protein</fullName>
    </submittedName>
</protein>
<evidence type="ECO:0000313" key="1">
    <source>
        <dbReference type="EMBL" id="SEM24082.1"/>
    </source>
</evidence>
<reference evidence="2" key="1">
    <citation type="submission" date="2016-10" db="EMBL/GenBank/DDBJ databases">
        <authorList>
            <person name="Varghese N."/>
        </authorList>
    </citation>
    <scope>NUCLEOTIDE SEQUENCE [LARGE SCALE GENOMIC DNA]</scope>
    <source>
        <strain evidence="2">DSM 45096 / BCRC 16803 / CGMCC 4.1857 / CIP 109030 / JCM 12277 / KCTC 19219 / NBRC 100920 / 33214</strain>
    </source>
</reference>
<name>A0A1H7WRD7_STRJI</name>
<keyword evidence="2" id="KW-1185">Reference proteome</keyword>
<sequence length="127" mass="14309">MTVVEQLSAVRNDEADVEVRSPGIDPGDAENWEITRFRCPDCHRPIAVLDDEERFPQHAVVTTAWHPFSATVCQGSGRWLDDADEETPLPDHEPTLAEFLTLPAELDWRRQPFSHVGRPTPLARQAA</sequence>
<dbReference type="STRING" id="235985.SAMN05414137_12182"/>
<proteinExistence type="predicted"/>
<gene>
    <name evidence="1" type="ORF">SAMN05414137_12182</name>
</gene>
<dbReference type="EMBL" id="FOAZ01000021">
    <property type="protein sequence ID" value="SEM24082.1"/>
    <property type="molecule type" value="Genomic_DNA"/>
</dbReference>
<organism evidence="1 2">
    <name type="scientific">Streptacidiphilus jiangxiensis</name>
    <dbReference type="NCBI Taxonomy" id="235985"/>
    <lineage>
        <taxon>Bacteria</taxon>
        <taxon>Bacillati</taxon>
        <taxon>Actinomycetota</taxon>
        <taxon>Actinomycetes</taxon>
        <taxon>Kitasatosporales</taxon>
        <taxon>Streptomycetaceae</taxon>
        <taxon>Streptacidiphilus</taxon>
    </lineage>
</organism>
<dbReference type="AlphaFoldDB" id="A0A1H7WRD7"/>
<dbReference type="eggNOG" id="ENOG5033XHZ">
    <property type="taxonomic scope" value="Bacteria"/>
</dbReference>
<dbReference type="OrthoDB" id="4330280at2"/>
<accession>A0A1H7WRD7</accession>
<evidence type="ECO:0000313" key="2">
    <source>
        <dbReference type="Proteomes" id="UP000183015"/>
    </source>
</evidence>
<dbReference type="Proteomes" id="UP000183015">
    <property type="component" value="Unassembled WGS sequence"/>
</dbReference>
<dbReference type="RefSeq" id="WP_042450845.1">
    <property type="nucleotide sequence ID" value="NZ_BBPN01000020.1"/>
</dbReference>